<feature type="region of interest" description="Disordered" evidence="1">
    <location>
        <begin position="1"/>
        <end position="31"/>
    </location>
</feature>
<organism evidence="2 3">
    <name type="scientific">Colocasia esculenta</name>
    <name type="common">Wild taro</name>
    <name type="synonym">Arum esculentum</name>
    <dbReference type="NCBI Taxonomy" id="4460"/>
    <lineage>
        <taxon>Eukaryota</taxon>
        <taxon>Viridiplantae</taxon>
        <taxon>Streptophyta</taxon>
        <taxon>Embryophyta</taxon>
        <taxon>Tracheophyta</taxon>
        <taxon>Spermatophyta</taxon>
        <taxon>Magnoliopsida</taxon>
        <taxon>Liliopsida</taxon>
        <taxon>Araceae</taxon>
        <taxon>Aroideae</taxon>
        <taxon>Colocasieae</taxon>
        <taxon>Colocasia</taxon>
    </lineage>
</organism>
<accession>A0A843TF38</accession>
<comment type="caution">
    <text evidence="2">The sequence shown here is derived from an EMBL/GenBank/DDBJ whole genome shotgun (WGS) entry which is preliminary data.</text>
</comment>
<gene>
    <name evidence="2" type="ORF">Taro_001157</name>
</gene>
<feature type="compositionally biased region" description="Basic and acidic residues" evidence="1">
    <location>
        <begin position="18"/>
        <end position="31"/>
    </location>
</feature>
<evidence type="ECO:0000256" key="1">
    <source>
        <dbReference type="SAM" id="MobiDB-lite"/>
    </source>
</evidence>
<keyword evidence="3" id="KW-1185">Reference proteome</keyword>
<evidence type="ECO:0000313" key="3">
    <source>
        <dbReference type="Proteomes" id="UP000652761"/>
    </source>
</evidence>
<protein>
    <submittedName>
        <fullName evidence="2">Uncharacterized protein</fullName>
    </submittedName>
</protein>
<dbReference type="AlphaFoldDB" id="A0A843TF38"/>
<evidence type="ECO:0000313" key="2">
    <source>
        <dbReference type="EMBL" id="MQL68866.1"/>
    </source>
</evidence>
<reference evidence="2" key="1">
    <citation type="submission" date="2017-07" db="EMBL/GenBank/DDBJ databases">
        <title>Taro Niue Genome Assembly and Annotation.</title>
        <authorList>
            <person name="Atibalentja N."/>
            <person name="Keating K."/>
            <person name="Fields C.J."/>
        </authorList>
    </citation>
    <scope>NUCLEOTIDE SEQUENCE</scope>
    <source>
        <strain evidence="2">Niue_2</strain>
        <tissue evidence="2">Leaf</tissue>
    </source>
</reference>
<dbReference type="Proteomes" id="UP000652761">
    <property type="component" value="Unassembled WGS sequence"/>
</dbReference>
<name>A0A843TF38_COLES</name>
<sequence>MIERGSRGGDVTAGAPDNSRDDVRATSDSEMMWHKEVHVGKRSHVARHVRSGARNQRHTLAKRASTEFIGLVISAHSSTRNTSVVTSVSRPMLQLP</sequence>
<dbReference type="EMBL" id="NMUH01000024">
    <property type="protein sequence ID" value="MQL68866.1"/>
    <property type="molecule type" value="Genomic_DNA"/>
</dbReference>
<proteinExistence type="predicted"/>